<keyword evidence="1" id="KW-0812">Transmembrane</keyword>
<feature type="transmembrane region" description="Helical" evidence="1">
    <location>
        <begin position="79"/>
        <end position="100"/>
    </location>
</feature>
<protein>
    <submittedName>
        <fullName evidence="2">Uncharacterized protein</fullName>
    </submittedName>
</protein>
<reference evidence="3" key="1">
    <citation type="submission" date="2016-11" db="EMBL/GenBank/DDBJ databases">
        <title>Complete Genome Sequence of alachlor-degrading Sphingomonas sp. strain JJ-A5.</title>
        <authorList>
            <person name="Lee H."/>
            <person name="Ka J.-O."/>
        </authorList>
    </citation>
    <scope>NUCLEOTIDE SEQUENCE [LARGE SCALE GENOMIC DNA]</scope>
    <source>
        <strain evidence="3">JJ-A5</strain>
    </source>
</reference>
<evidence type="ECO:0000256" key="1">
    <source>
        <dbReference type="SAM" id="Phobius"/>
    </source>
</evidence>
<dbReference type="STRING" id="1921510.BSL82_02260"/>
<organism evidence="2 3">
    <name type="scientific">Tardibacter chloracetimidivorans</name>
    <dbReference type="NCBI Taxonomy" id="1921510"/>
    <lineage>
        <taxon>Bacteria</taxon>
        <taxon>Pseudomonadati</taxon>
        <taxon>Pseudomonadota</taxon>
        <taxon>Alphaproteobacteria</taxon>
        <taxon>Sphingomonadales</taxon>
        <taxon>Sphingomonadaceae</taxon>
        <taxon>Tardibacter</taxon>
    </lineage>
</organism>
<keyword evidence="3" id="KW-1185">Reference proteome</keyword>
<feature type="transmembrane region" description="Helical" evidence="1">
    <location>
        <begin position="12"/>
        <end position="34"/>
    </location>
</feature>
<name>A0A1L3ZRL8_9SPHN</name>
<dbReference type="KEGG" id="sphj:BSL82_02260"/>
<proteinExistence type="predicted"/>
<keyword evidence="1" id="KW-0472">Membrane</keyword>
<dbReference type="Proteomes" id="UP000182063">
    <property type="component" value="Chromosome"/>
</dbReference>
<evidence type="ECO:0000313" key="2">
    <source>
        <dbReference type="EMBL" id="API58271.1"/>
    </source>
</evidence>
<sequence>MSSVDWKDVVLWLLAWGGGLAICGAKLAYMLFGISSEPPDDPTALRAWVRKRKWLVISELAALPAFASIAVIIGKLRAWPLEGVVLFSMLLGALGFAFFLDALRTLVSRRLGLNQGQGGANG</sequence>
<evidence type="ECO:0000313" key="3">
    <source>
        <dbReference type="Proteomes" id="UP000182063"/>
    </source>
</evidence>
<gene>
    <name evidence="2" type="ORF">BSL82_02260</name>
</gene>
<feature type="transmembrane region" description="Helical" evidence="1">
    <location>
        <begin position="54"/>
        <end position="73"/>
    </location>
</feature>
<dbReference type="EMBL" id="CP018221">
    <property type="protein sequence ID" value="API58271.1"/>
    <property type="molecule type" value="Genomic_DNA"/>
</dbReference>
<dbReference type="AlphaFoldDB" id="A0A1L3ZRL8"/>
<accession>A0A1L3ZRL8</accession>
<keyword evidence="1" id="KW-1133">Transmembrane helix</keyword>